<dbReference type="Proteomes" id="UP000192277">
    <property type="component" value="Unassembled WGS sequence"/>
</dbReference>
<dbReference type="InterPro" id="IPR011662">
    <property type="entry name" value="Secretin/TonB_short_N"/>
</dbReference>
<organism evidence="6 7">
    <name type="scientific">Niastella koreensis</name>
    <dbReference type="NCBI Taxonomy" id="354356"/>
    <lineage>
        <taxon>Bacteria</taxon>
        <taxon>Pseudomonadati</taxon>
        <taxon>Bacteroidota</taxon>
        <taxon>Chitinophagia</taxon>
        <taxon>Chitinophagales</taxon>
        <taxon>Chitinophagaceae</taxon>
        <taxon>Niastella</taxon>
    </lineage>
</organism>
<feature type="chain" id="PRO_5046247150" description="Secretin/TonB short N-terminal domain-containing protein" evidence="4">
    <location>
        <begin position="22"/>
        <end position="163"/>
    </location>
</feature>
<gene>
    <name evidence="6" type="ORF">A4D02_10815</name>
</gene>
<dbReference type="RefSeq" id="WP_014218956.1">
    <property type="nucleotide sequence ID" value="NZ_LWBO01000034.1"/>
</dbReference>
<reference evidence="6 7" key="1">
    <citation type="submission" date="2016-04" db="EMBL/GenBank/DDBJ databases">
        <authorList>
            <person name="Chen L."/>
            <person name="Zhuang W."/>
            <person name="Wang G."/>
        </authorList>
    </citation>
    <scope>NUCLEOTIDE SEQUENCE [LARGE SCALE GENOMIC DNA]</scope>
    <source>
        <strain evidence="7">GR20</strain>
    </source>
</reference>
<keyword evidence="1" id="KW-0813">Transport</keyword>
<dbReference type="Gene3D" id="3.55.50.30">
    <property type="match status" value="1"/>
</dbReference>
<proteinExistence type="predicted"/>
<evidence type="ECO:0000256" key="2">
    <source>
        <dbReference type="ARBA" id="ARBA00023136"/>
    </source>
</evidence>
<sequence>MKKIIKNLIILVLTFSPCALQSGMLPDSTGITITETNTSLENVLKEVARQSGYKFEYNNHLFKNKKKVSVNLKNTTLKNALNICLKDQPITYTIDQRNVFLNSDEMNSDESGSLFALLLLYYTDRSFKIYKTVRKWPQKIKRKLRKEMRKWLRDLLKEKKRKK</sequence>
<keyword evidence="7" id="KW-1185">Reference proteome</keyword>
<evidence type="ECO:0000256" key="4">
    <source>
        <dbReference type="SAM" id="SignalP"/>
    </source>
</evidence>
<accession>A0ABX3NRB3</accession>
<keyword evidence="2" id="KW-0472">Membrane</keyword>
<keyword evidence="4" id="KW-0732">Signal</keyword>
<comment type="caution">
    <text evidence="6">The sequence shown here is derived from an EMBL/GenBank/DDBJ whole genome shotgun (WGS) entry which is preliminary data.</text>
</comment>
<evidence type="ECO:0000256" key="3">
    <source>
        <dbReference type="ARBA" id="ARBA00023237"/>
    </source>
</evidence>
<feature type="domain" description="Secretin/TonB short N-terminal" evidence="5">
    <location>
        <begin position="57"/>
        <end position="100"/>
    </location>
</feature>
<dbReference type="Pfam" id="PF07660">
    <property type="entry name" value="STN"/>
    <property type="match status" value="1"/>
</dbReference>
<evidence type="ECO:0000256" key="1">
    <source>
        <dbReference type="ARBA" id="ARBA00022448"/>
    </source>
</evidence>
<feature type="signal peptide" evidence="4">
    <location>
        <begin position="1"/>
        <end position="21"/>
    </location>
</feature>
<evidence type="ECO:0000313" key="6">
    <source>
        <dbReference type="EMBL" id="OQP43959.1"/>
    </source>
</evidence>
<evidence type="ECO:0000313" key="7">
    <source>
        <dbReference type="Proteomes" id="UP000192277"/>
    </source>
</evidence>
<name>A0ABX3NRB3_9BACT</name>
<keyword evidence="3" id="KW-0998">Cell outer membrane</keyword>
<dbReference type="EMBL" id="LWBO01000034">
    <property type="protein sequence ID" value="OQP43959.1"/>
    <property type="molecule type" value="Genomic_DNA"/>
</dbReference>
<evidence type="ECO:0000259" key="5">
    <source>
        <dbReference type="Pfam" id="PF07660"/>
    </source>
</evidence>
<protein>
    <recommendedName>
        <fullName evidence="5">Secretin/TonB short N-terminal domain-containing protein</fullName>
    </recommendedName>
</protein>